<evidence type="ECO:0000313" key="4">
    <source>
        <dbReference type="Proteomes" id="UP001270362"/>
    </source>
</evidence>
<dbReference type="EMBL" id="JAULSO010000002">
    <property type="protein sequence ID" value="KAK3689800.1"/>
    <property type="molecule type" value="Genomic_DNA"/>
</dbReference>
<evidence type="ECO:0000256" key="1">
    <source>
        <dbReference type="SAM" id="MobiDB-lite"/>
    </source>
</evidence>
<reference evidence="3" key="1">
    <citation type="journal article" date="2023" name="Mol. Phylogenet. Evol.">
        <title>Genome-scale phylogeny and comparative genomics of the fungal order Sordariales.</title>
        <authorList>
            <person name="Hensen N."/>
            <person name="Bonometti L."/>
            <person name="Westerberg I."/>
            <person name="Brannstrom I.O."/>
            <person name="Guillou S."/>
            <person name="Cros-Aarteil S."/>
            <person name="Calhoun S."/>
            <person name="Haridas S."/>
            <person name="Kuo A."/>
            <person name="Mondo S."/>
            <person name="Pangilinan J."/>
            <person name="Riley R."/>
            <person name="LaButti K."/>
            <person name="Andreopoulos B."/>
            <person name="Lipzen A."/>
            <person name="Chen C."/>
            <person name="Yan M."/>
            <person name="Daum C."/>
            <person name="Ng V."/>
            <person name="Clum A."/>
            <person name="Steindorff A."/>
            <person name="Ohm R.A."/>
            <person name="Martin F."/>
            <person name="Silar P."/>
            <person name="Natvig D.O."/>
            <person name="Lalanne C."/>
            <person name="Gautier V."/>
            <person name="Ament-Velasquez S.L."/>
            <person name="Kruys A."/>
            <person name="Hutchinson M.I."/>
            <person name="Powell A.J."/>
            <person name="Barry K."/>
            <person name="Miller A.N."/>
            <person name="Grigoriev I.V."/>
            <person name="Debuchy R."/>
            <person name="Gladieux P."/>
            <person name="Hiltunen Thoren M."/>
            <person name="Johannesson H."/>
        </authorList>
    </citation>
    <scope>NUCLEOTIDE SEQUENCE</scope>
    <source>
        <strain evidence="3">CBS 314.62</strain>
    </source>
</reference>
<keyword evidence="2" id="KW-0812">Transmembrane</keyword>
<reference evidence="3" key="2">
    <citation type="submission" date="2023-06" db="EMBL/GenBank/DDBJ databases">
        <authorList>
            <consortium name="Lawrence Berkeley National Laboratory"/>
            <person name="Haridas S."/>
            <person name="Hensen N."/>
            <person name="Bonometti L."/>
            <person name="Westerberg I."/>
            <person name="Brannstrom I.O."/>
            <person name="Guillou S."/>
            <person name="Cros-Aarteil S."/>
            <person name="Calhoun S."/>
            <person name="Kuo A."/>
            <person name="Mondo S."/>
            <person name="Pangilinan J."/>
            <person name="Riley R."/>
            <person name="Labutti K."/>
            <person name="Andreopoulos B."/>
            <person name="Lipzen A."/>
            <person name="Chen C."/>
            <person name="Yanf M."/>
            <person name="Daum C."/>
            <person name="Ng V."/>
            <person name="Clum A."/>
            <person name="Steindorff A."/>
            <person name="Ohm R."/>
            <person name="Martin F."/>
            <person name="Silar P."/>
            <person name="Natvig D."/>
            <person name="Lalanne C."/>
            <person name="Gautier V."/>
            <person name="Ament-Velasquez S.L."/>
            <person name="Kruys A."/>
            <person name="Hutchinson M.I."/>
            <person name="Powell A.J."/>
            <person name="Barry K."/>
            <person name="Miller A.N."/>
            <person name="Grigoriev I.V."/>
            <person name="Debuchy R."/>
            <person name="Gladieux P."/>
            <person name="Thoren M.H."/>
            <person name="Johannesson H."/>
        </authorList>
    </citation>
    <scope>NUCLEOTIDE SEQUENCE</scope>
    <source>
        <strain evidence="3">CBS 314.62</strain>
    </source>
</reference>
<comment type="caution">
    <text evidence="3">The sequence shown here is derived from an EMBL/GenBank/DDBJ whole genome shotgun (WGS) entry which is preliminary data.</text>
</comment>
<protein>
    <submittedName>
        <fullName evidence="3">Uncharacterized protein</fullName>
    </submittedName>
</protein>
<dbReference type="AlphaFoldDB" id="A0AAE0XBX2"/>
<name>A0AAE0XBX2_9PEZI</name>
<feature type="region of interest" description="Disordered" evidence="1">
    <location>
        <begin position="1"/>
        <end position="36"/>
    </location>
</feature>
<feature type="transmembrane region" description="Helical" evidence="2">
    <location>
        <begin position="69"/>
        <end position="89"/>
    </location>
</feature>
<accession>A0AAE0XBX2</accession>
<evidence type="ECO:0000313" key="3">
    <source>
        <dbReference type="EMBL" id="KAK3689800.1"/>
    </source>
</evidence>
<proteinExistence type="predicted"/>
<keyword evidence="2" id="KW-0472">Membrane</keyword>
<sequence>MAPKKSAKSRGGGGGGGATTSKTAPKPLHPPPPLQLAPDSLKPFTDRLSPAHVYIAHVDGKPAAFKRKIFMVPIAMNLAVAALFLWRVWYIGPYYIQLLQSTLGTENATTLRAADLSRADIAAVVLRRTATFVLDFLLVVFVWPWPLEFLLGGSRIGGGSPVFWRWAIGFRDREIYVRRSRSWDATIGDVVKSANNNGEANGGSGRNVFWGKVRDATAPLLLQEKTGYLTMNADWDLDWAAMVDATQLVDAKVMPLVAFKVLVLLHHNDFGWLCVDLDTGGANAKEEERRKHVFAFRDALAAVGKEDLFFRWIEIIQFETSQPQGFTAERQLEVAQKVRDLFKASDIDFDEFWKESVGSDPMAGTGASFLALALFAGAHGRLASLGLPCVDLLPLDGLLLLALLLLRLLGLALLPDELQAGQVGLGLVCLARLVQLHVSLLCRLRLECLALASARVAADTQLLDALGGLVDGRDGRLGLVARRLRVVRSSSESEPSFFFWPGAHMEISFPSASRGLRSREKCFPPVLGEVGTGTAAA</sequence>
<evidence type="ECO:0000256" key="2">
    <source>
        <dbReference type="SAM" id="Phobius"/>
    </source>
</evidence>
<organism evidence="3 4">
    <name type="scientific">Podospora appendiculata</name>
    <dbReference type="NCBI Taxonomy" id="314037"/>
    <lineage>
        <taxon>Eukaryota</taxon>
        <taxon>Fungi</taxon>
        <taxon>Dikarya</taxon>
        <taxon>Ascomycota</taxon>
        <taxon>Pezizomycotina</taxon>
        <taxon>Sordariomycetes</taxon>
        <taxon>Sordariomycetidae</taxon>
        <taxon>Sordariales</taxon>
        <taxon>Podosporaceae</taxon>
        <taxon>Podospora</taxon>
    </lineage>
</organism>
<dbReference type="Proteomes" id="UP001270362">
    <property type="component" value="Unassembled WGS sequence"/>
</dbReference>
<keyword evidence="4" id="KW-1185">Reference proteome</keyword>
<gene>
    <name evidence="3" type="ORF">B0T22DRAFT_499414</name>
</gene>
<keyword evidence="2" id="KW-1133">Transmembrane helix</keyword>